<evidence type="ECO:0000256" key="5">
    <source>
        <dbReference type="ARBA" id="ARBA00030918"/>
    </source>
</evidence>
<proteinExistence type="predicted"/>
<dbReference type="CDD" id="cd14668">
    <property type="entry name" value="mlta_B"/>
    <property type="match status" value="1"/>
</dbReference>
<dbReference type="Gene3D" id="2.40.240.50">
    <property type="entry name" value="Barwin-like endoglucanases"/>
    <property type="match status" value="1"/>
</dbReference>
<dbReference type="RefSeq" id="WP_377212823.1">
    <property type="nucleotide sequence ID" value="NZ_JBHTJV010000009.1"/>
</dbReference>
<dbReference type="EMBL" id="JBHTJV010000009">
    <property type="protein sequence ID" value="MFD0916983.1"/>
    <property type="molecule type" value="Genomic_DNA"/>
</dbReference>
<protein>
    <recommendedName>
        <fullName evidence="2">peptidoglycan lytic exotransglycosylase</fullName>
        <ecNumber evidence="2">4.2.2.n1</ecNumber>
    </recommendedName>
    <alternativeName>
        <fullName evidence="5">Murein hydrolase A</fullName>
    </alternativeName>
</protein>
<dbReference type="InterPro" id="IPR036908">
    <property type="entry name" value="RlpA-like_sf"/>
</dbReference>
<evidence type="ECO:0000313" key="8">
    <source>
        <dbReference type="Proteomes" id="UP001597101"/>
    </source>
</evidence>
<gene>
    <name evidence="7" type="ORF">ACFQ14_11240</name>
</gene>
<sequence length="363" mass="39566">METASLKPLSFDSIKGWAQDDHAQAFAAFLRSARRMAQKPYKTRALGEDGTALAAIGEKALAADNTSASDAKVFFERHFQPHHVMPQQDAAAGFMTGFFEPEMQASLQQSEAFPEPLYARPPELVDLNDDNRPPELDETYRYGWLANGKIVQSPDRGAINAGALAELGLEIAWMRNRVDAFFIHVQGAAKLMLPDGESLRVTYAGKTGHPYTSLGRLLCERLGVTTAQMTSDVLRDWMMENPAQLDEVLAHNRSYIFFEASEAGEVDGPIAAAKVPLMPHRSLAVDRSLHTFGVPFFISTHTPLPGETTPFRKLMIAHDTGSAIVGPARGDIFCGTGDAAGMQAGRIQHAADMIVLMPKALTV</sequence>
<dbReference type="PANTHER" id="PTHR30124:SF0">
    <property type="entry name" value="MEMBRANE-BOUND LYTIC MUREIN TRANSGLYCOSYLASE A"/>
    <property type="match status" value="1"/>
</dbReference>
<comment type="caution">
    <text evidence="7">The sequence shown here is derived from an EMBL/GenBank/DDBJ whole genome shotgun (WGS) entry which is preliminary data.</text>
</comment>
<name>A0ABW3FHP1_9HYPH</name>
<evidence type="ECO:0000256" key="4">
    <source>
        <dbReference type="ARBA" id="ARBA00023316"/>
    </source>
</evidence>
<dbReference type="Gene3D" id="2.40.40.10">
    <property type="entry name" value="RlpA-like domain"/>
    <property type="match status" value="1"/>
</dbReference>
<accession>A0ABW3FHP1</accession>
<dbReference type="InterPro" id="IPR026044">
    <property type="entry name" value="MltA"/>
</dbReference>
<comment type="catalytic activity">
    <reaction evidence="1">
        <text>Exolytic cleavage of the (1-&gt;4)-beta-glycosidic linkage between N-acetylmuramic acid (MurNAc) and N-acetylglucosamine (GlcNAc) residues in peptidoglycan, from either the reducing or the non-reducing ends of the peptidoglycan chains, with concomitant formation of a 1,6-anhydrobond in the MurNAc residue.</text>
        <dbReference type="EC" id="4.2.2.n1"/>
    </reaction>
</comment>
<evidence type="ECO:0000313" key="7">
    <source>
        <dbReference type="EMBL" id="MFD0916983.1"/>
    </source>
</evidence>
<dbReference type="PIRSF" id="PIRSF019422">
    <property type="entry name" value="MltA"/>
    <property type="match status" value="1"/>
</dbReference>
<dbReference type="SMART" id="SM00925">
    <property type="entry name" value="MltA"/>
    <property type="match status" value="1"/>
</dbReference>
<dbReference type="EC" id="4.2.2.n1" evidence="2"/>
<keyword evidence="4" id="KW-0961">Cell wall biogenesis/degradation</keyword>
<evidence type="ECO:0000256" key="1">
    <source>
        <dbReference type="ARBA" id="ARBA00001420"/>
    </source>
</evidence>
<dbReference type="Pfam" id="PF06725">
    <property type="entry name" value="3D"/>
    <property type="match status" value="1"/>
</dbReference>
<feature type="domain" description="Lytic transglycosylase MltA" evidence="6">
    <location>
        <begin position="102"/>
        <end position="259"/>
    </location>
</feature>
<dbReference type="InterPro" id="IPR005300">
    <property type="entry name" value="MltA_B"/>
</dbReference>
<evidence type="ECO:0000256" key="3">
    <source>
        <dbReference type="ARBA" id="ARBA00023239"/>
    </source>
</evidence>
<dbReference type="CDD" id="cd14485">
    <property type="entry name" value="mltA_like_LT_A"/>
    <property type="match status" value="1"/>
</dbReference>
<dbReference type="Pfam" id="PF03562">
    <property type="entry name" value="MltA"/>
    <property type="match status" value="1"/>
</dbReference>
<dbReference type="Proteomes" id="UP001597101">
    <property type="component" value="Unassembled WGS sequence"/>
</dbReference>
<evidence type="ECO:0000256" key="2">
    <source>
        <dbReference type="ARBA" id="ARBA00012587"/>
    </source>
</evidence>
<evidence type="ECO:0000259" key="6">
    <source>
        <dbReference type="SMART" id="SM00925"/>
    </source>
</evidence>
<dbReference type="SUPFAM" id="SSF50685">
    <property type="entry name" value="Barwin-like endoglucanases"/>
    <property type="match status" value="1"/>
</dbReference>
<reference evidence="8" key="1">
    <citation type="journal article" date="2019" name="Int. J. Syst. Evol. Microbiol.">
        <title>The Global Catalogue of Microorganisms (GCM) 10K type strain sequencing project: providing services to taxonomists for standard genome sequencing and annotation.</title>
        <authorList>
            <consortium name="The Broad Institute Genomics Platform"/>
            <consortium name="The Broad Institute Genome Sequencing Center for Infectious Disease"/>
            <person name="Wu L."/>
            <person name="Ma J."/>
        </authorList>
    </citation>
    <scope>NUCLEOTIDE SEQUENCE [LARGE SCALE GENOMIC DNA]</scope>
    <source>
        <strain evidence="8">CCUG 60023</strain>
    </source>
</reference>
<keyword evidence="8" id="KW-1185">Reference proteome</keyword>
<keyword evidence="3" id="KW-0456">Lyase</keyword>
<dbReference type="InterPro" id="IPR010611">
    <property type="entry name" value="3D_dom"/>
</dbReference>
<dbReference type="PANTHER" id="PTHR30124">
    <property type="entry name" value="MEMBRANE-BOUND LYTIC MUREIN TRANSGLYCOSYLASE A"/>
    <property type="match status" value="1"/>
</dbReference>
<organism evidence="7 8">
    <name type="scientific">Pseudahrensia aquimaris</name>
    <dbReference type="NCBI Taxonomy" id="744461"/>
    <lineage>
        <taxon>Bacteria</taxon>
        <taxon>Pseudomonadati</taxon>
        <taxon>Pseudomonadota</taxon>
        <taxon>Alphaproteobacteria</taxon>
        <taxon>Hyphomicrobiales</taxon>
        <taxon>Ahrensiaceae</taxon>
        <taxon>Pseudahrensia</taxon>
    </lineage>
</organism>